<name>A0ABU5I7F8_9BURK</name>
<evidence type="ECO:0000256" key="1">
    <source>
        <dbReference type="ARBA" id="ARBA00023125"/>
    </source>
</evidence>
<dbReference type="Proteomes" id="UP001293718">
    <property type="component" value="Unassembled WGS sequence"/>
</dbReference>
<dbReference type="InterPro" id="IPR000424">
    <property type="entry name" value="Primosome_PriB/ssb"/>
</dbReference>
<dbReference type="GO" id="GO:0003677">
    <property type="term" value="F:DNA binding"/>
    <property type="evidence" value="ECO:0007669"/>
    <property type="project" value="UniProtKB-KW"/>
</dbReference>
<gene>
    <name evidence="4" type="ORF">SM757_00440</name>
</gene>
<evidence type="ECO:0000313" key="5">
    <source>
        <dbReference type="Proteomes" id="UP001293718"/>
    </source>
</evidence>
<dbReference type="SUPFAM" id="SSF50249">
    <property type="entry name" value="Nucleic acid-binding proteins"/>
    <property type="match status" value="1"/>
</dbReference>
<dbReference type="Pfam" id="PF00436">
    <property type="entry name" value="SSB"/>
    <property type="match status" value="1"/>
</dbReference>
<feature type="compositionally biased region" description="Low complexity" evidence="3">
    <location>
        <begin position="107"/>
        <end position="122"/>
    </location>
</feature>
<dbReference type="InterPro" id="IPR012340">
    <property type="entry name" value="NA-bd_OB-fold"/>
</dbReference>
<proteinExistence type="predicted"/>
<keyword evidence="5" id="KW-1185">Reference proteome</keyword>
<protein>
    <submittedName>
        <fullName evidence="4">Single-stranded DNA-binding protein</fullName>
    </submittedName>
</protein>
<keyword evidence="4" id="KW-0614">Plasmid</keyword>
<evidence type="ECO:0000256" key="2">
    <source>
        <dbReference type="PROSITE-ProRule" id="PRU00252"/>
    </source>
</evidence>
<geneLocation type="plasmid" evidence="4">
    <name>unnamed</name>
</geneLocation>
<dbReference type="Gene3D" id="2.40.50.140">
    <property type="entry name" value="Nucleic acid-binding proteins"/>
    <property type="match status" value="1"/>
</dbReference>
<dbReference type="PROSITE" id="PS50935">
    <property type="entry name" value="SSB"/>
    <property type="match status" value="1"/>
</dbReference>
<evidence type="ECO:0000313" key="4">
    <source>
        <dbReference type="EMBL" id="MDZ5455029.1"/>
    </source>
</evidence>
<feature type="region of interest" description="Disordered" evidence="3">
    <location>
        <begin position="103"/>
        <end position="150"/>
    </location>
</feature>
<evidence type="ECO:0000256" key="3">
    <source>
        <dbReference type="SAM" id="MobiDB-lite"/>
    </source>
</evidence>
<accession>A0ABU5I7F8</accession>
<organism evidence="4 5">
    <name type="scientific">Azohydromonas lata</name>
    <dbReference type="NCBI Taxonomy" id="45677"/>
    <lineage>
        <taxon>Bacteria</taxon>
        <taxon>Pseudomonadati</taxon>
        <taxon>Pseudomonadota</taxon>
        <taxon>Betaproteobacteria</taxon>
        <taxon>Burkholderiales</taxon>
        <taxon>Sphaerotilaceae</taxon>
        <taxon>Azohydromonas</taxon>
    </lineage>
</organism>
<dbReference type="RefSeq" id="WP_322464129.1">
    <property type="nucleotide sequence ID" value="NZ_JAXOJX010000001.1"/>
</dbReference>
<comment type="caution">
    <text evidence="4">The sequence shown here is derived from an EMBL/GenBank/DDBJ whole genome shotgun (WGS) entry which is preliminary data.</text>
</comment>
<sequence>MIEGLVSGKVYGRPEQRVGNNSGKPFVTAKVRAATAGGEMIFVNVLAFDAQAQAALLALSDGDAVSLAGTLTPKVWTDRDGHPRPAVDLIASQVLTAYQVKRKRESSSAAAPAAQAAAPTPARRGNDLAPLLPVAEREADGWPASDQPWT</sequence>
<keyword evidence="1 2" id="KW-0238">DNA-binding</keyword>
<dbReference type="EMBL" id="JAXOJX010000001">
    <property type="protein sequence ID" value="MDZ5455029.1"/>
    <property type="molecule type" value="Genomic_DNA"/>
</dbReference>
<reference evidence="4 5" key="1">
    <citation type="submission" date="2023-11" db="EMBL/GenBank/DDBJ databases">
        <title>Draft genome of Azohydromonas lata strain H1 (DSM1123), a polyhydroxyalkanoate producer.</title>
        <authorList>
            <person name="Traversa D."/>
            <person name="D'Addabbo P."/>
            <person name="Pazzani C."/>
            <person name="Manzari C."/>
            <person name="Chiara M."/>
            <person name="Scrascia M."/>
        </authorList>
    </citation>
    <scope>NUCLEOTIDE SEQUENCE [LARGE SCALE GENOMIC DNA]</scope>
    <source>
        <strain evidence="4 5">H1</strain>
        <plasmid evidence="4">unnamed</plasmid>
    </source>
</reference>